<evidence type="ECO:0000256" key="4">
    <source>
        <dbReference type="SAM" id="Phobius"/>
    </source>
</evidence>
<proteinExistence type="predicted"/>
<organism evidence="6 7">
    <name type="scientific">Buddleja alternifolia</name>
    <dbReference type="NCBI Taxonomy" id="168488"/>
    <lineage>
        <taxon>Eukaryota</taxon>
        <taxon>Viridiplantae</taxon>
        <taxon>Streptophyta</taxon>
        <taxon>Embryophyta</taxon>
        <taxon>Tracheophyta</taxon>
        <taxon>Spermatophyta</taxon>
        <taxon>Magnoliopsida</taxon>
        <taxon>eudicotyledons</taxon>
        <taxon>Gunneridae</taxon>
        <taxon>Pentapetalae</taxon>
        <taxon>asterids</taxon>
        <taxon>lamiids</taxon>
        <taxon>Lamiales</taxon>
        <taxon>Scrophulariaceae</taxon>
        <taxon>Buddlejeae</taxon>
        <taxon>Buddleja</taxon>
    </lineage>
</organism>
<keyword evidence="3" id="KW-0862">Zinc</keyword>
<evidence type="ECO:0000256" key="1">
    <source>
        <dbReference type="ARBA" id="ARBA00022723"/>
    </source>
</evidence>
<keyword evidence="4" id="KW-1133">Transmembrane helix</keyword>
<evidence type="ECO:0000259" key="5">
    <source>
        <dbReference type="Pfam" id="PF06839"/>
    </source>
</evidence>
<gene>
    <name evidence="6" type="ORF">BUALT_Bualt12G0101300</name>
</gene>
<evidence type="ECO:0000313" key="6">
    <source>
        <dbReference type="EMBL" id="KAG8372769.1"/>
    </source>
</evidence>
<feature type="domain" description="GRF-type" evidence="5">
    <location>
        <begin position="27"/>
        <end position="67"/>
    </location>
</feature>
<evidence type="ECO:0000256" key="3">
    <source>
        <dbReference type="ARBA" id="ARBA00022833"/>
    </source>
</evidence>
<keyword evidence="4" id="KW-0812">Transmembrane</keyword>
<evidence type="ECO:0000313" key="7">
    <source>
        <dbReference type="Proteomes" id="UP000826271"/>
    </source>
</evidence>
<keyword evidence="7" id="KW-1185">Reference proteome</keyword>
<reference evidence="6" key="1">
    <citation type="submission" date="2019-10" db="EMBL/GenBank/DDBJ databases">
        <authorList>
            <person name="Zhang R."/>
            <person name="Pan Y."/>
            <person name="Wang J."/>
            <person name="Ma R."/>
            <person name="Yu S."/>
        </authorList>
    </citation>
    <scope>NUCLEOTIDE SEQUENCE</scope>
    <source>
        <strain evidence="6">LA-IB0</strain>
        <tissue evidence="6">Leaf</tissue>
    </source>
</reference>
<protein>
    <recommendedName>
        <fullName evidence="5">GRF-type domain-containing protein</fullName>
    </recommendedName>
</protein>
<keyword evidence="1" id="KW-0479">Metal-binding</keyword>
<sequence length="153" mass="17233">MASSSSTYRRYPKQPKQNLDLRYASTPQCSCKVKAHIRVVESEWKASKGQLYYCCPTQTCNFFRWCKPQRATWSPIGTPVVFSPVCGGDSFGGNQNFGSADDGEEVEEIISSVSRASRVGVFNREDVNGCYLHMSWMICAILCTMLVFILFLK</sequence>
<dbReference type="GO" id="GO:0008270">
    <property type="term" value="F:zinc ion binding"/>
    <property type="evidence" value="ECO:0007669"/>
    <property type="project" value="UniProtKB-KW"/>
</dbReference>
<keyword evidence="4" id="KW-0472">Membrane</keyword>
<name>A0AAV6WY35_9LAMI</name>
<comment type="caution">
    <text evidence="6">The sequence shown here is derived from an EMBL/GenBank/DDBJ whole genome shotgun (WGS) entry which is preliminary data.</text>
</comment>
<feature type="transmembrane region" description="Helical" evidence="4">
    <location>
        <begin position="131"/>
        <end position="152"/>
    </location>
</feature>
<dbReference type="Pfam" id="PF06839">
    <property type="entry name" value="Zn_ribbon_GRF"/>
    <property type="match status" value="1"/>
</dbReference>
<dbReference type="EMBL" id="WHWC01000012">
    <property type="protein sequence ID" value="KAG8372769.1"/>
    <property type="molecule type" value="Genomic_DNA"/>
</dbReference>
<keyword evidence="2" id="KW-0863">Zinc-finger</keyword>
<dbReference type="Proteomes" id="UP000826271">
    <property type="component" value="Unassembled WGS sequence"/>
</dbReference>
<accession>A0AAV6WY35</accession>
<evidence type="ECO:0000256" key="2">
    <source>
        <dbReference type="ARBA" id="ARBA00022771"/>
    </source>
</evidence>
<dbReference type="AlphaFoldDB" id="A0AAV6WY35"/>
<dbReference type="InterPro" id="IPR010666">
    <property type="entry name" value="Znf_GRF"/>
</dbReference>